<evidence type="ECO:0000256" key="3">
    <source>
        <dbReference type="ARBA" id="ARBA00022729"/>
    </source>
</evidence>
<feature type="transmembrane region" description="Helical" evidence="8">
    <location>
        <begin position="15"/>
        <end position="34"/>
    </location>
</feature>
<organism evidence="10 11">
    <name type="scientific">Candidatus Nanohalococcus occultus</name>
    <dbReference type="NCBI Taxonomy" id="2978047"/>
    <lineage>
        <taxon>Archaea</taxon>
        <taxon>Candidatus Nanohalarchaeota</taxon>
        <taxon>Candidatus Nanohalarchaeota incertae sedis</taxon>
        <taxon>Candidatus Nanohalococcus</taxon>
    </lineage>
</organism>
<evidence type="ECO:0000256" key="7">
    <source>
        <dbReference type="SAM" id="MobiDB-lite"/>
    </source>
</evidence>
<keyword evidence="5" id="KW-1015">Disulfide bond</keyword>
<feature type="domain" description="Thioredoxin" evidence="9">
    <location>
        <begin position="46"/>
        <end position="261"/>
    </location>
</feature>
<sequence length="262" mass="28797">MDLPEVFETKFELQATHLIGLFFALGLTVGFASGTTFKDLTAPRIATSDTPQPDTGSGTDTNSGKLDLSNINNSRDPVLGQEDAEVTMVIYEDFECPFCKRFESGAVPQIENNYVRSGEVKIVWKDFPLQRIHPWATRAAETAECVYRQDEEAFWNVKDTVFDNQESLSESNVVEKIKGWASEEDVSPSAVQSCLDNGNPRDAVRDDMEEATSFDTMVGGNSFVSGTPSVVIYSEGDQRGEPLVGAQPYSAVKQVIESKLGQ</sequence>
<evidence type="ECO:0000313" key="10">
    <source>
        <dbReference type="EMBL" id="WEL19104.1"/>
    </source>
</evidence>
<evidence type="ECO:0000256" key="6">
    <source>
        <dbReference type="ARBA" id="ARBA00023284"/>
    </source>
</evidence>
<gene>
    <name evidence="10" type="primary">dsbG2</name>
    <name evidence="10" type="ORF">SVXNc_0072</name>
</gene>
<accession>A0ABY8CHB7</accession>
<evidence type="ECO:0000256" key="1">
    <source>
        <dbReference type="ARBA" id="ARBA00005791"/>
    </source>
</evidence>
<dbReference type="PANTHER" id="PTHR13887:SF14">
    <property type="entry name" value="DISULFIDE BOND FORMATION PROTEIN D"/>
    <property type="match status" value="1"/>
</dbReference>
<keyword evidence="4" id="KW-0560">Oxidoreductase</keyword>
<reference evidence="10 11" key="1">
    <citation type="submission" date="2022-09" db="EMBL/GenBank/DDBJ databases">
        <title>Xylan utilization by haloarchaea-nanohaloarchaea associations.</title>
        <authorList>
            <person name="Yakimov M."/>
        </authorList>
    </citation>
    <scope>NUCLEOTIDE SEQUENCE [LARGE SCALE GENOMIC DNA]</scope>
    <source>
        <strain evidence="10 11">SVXNc</strain>
    </source>
</reference>
<evidence type="ECO:0000256" key="2">
    <source>
        <dbReference type="ARBA" id="ARBA00007787"/>
    </source>
</evidence>
<keyword evidence="8" id="KW-0472">Membrane</keyword>
<protein>
    <submittedName>
        <fullName evidence="10">Protein-disulfide isomerase</fullName>
    </submittedName>
</protein>
<name>A0ABY8CHB7_9ARCH</name>
<dbReference type="InterPro" id="IPR036249">
    <property type="entry name" value="Thioredoxin-like_sf"/>
</dbReference>
<dbReference type="EMBL" id="CP104395">
    <property type="protein sequence ID" value="WEL19104.1"/>
    <property type="molecule type" value="Genomic_DNA"/>
</dbReference>
<dbReference type="Gene3D" id="3.40.30.10">
    <property type="entry name" value="Glutaredoxin"/>
    <property type="match status" value="1"/>
</dbReference>
<keyword evidence="3" id="KW-0732">Signal</keyword>
<dbReference type="GeneID" id="90589507"/>
<dbReference type="SUPFAM" id="SSF52833">
    <property type="entry name" value="Thioredoxin-like"/>
    <property type="match status" value="1"/>
</dbReference>
<dbReference type="RefSeq" id="WP_347721976.1">
    <property type="nucleotide sequence ID" value="NZ_CP104395.1"/>
</dbReference>
<evidence type="ECO:0000259" key="9">
    <source>
        <dbReference type="PROSITE" id="PS51352"/>
    </source>
</evidence>
<proteinExistence type="inferred from homology"/>
<evidence type="ECO:0000313" key="11">
    <source>
        <dbReference type="Proteomes" id="UP001218034"/>
    </source>
</evidence>
<evidence type="ECO:0000256" key="8">
    <source>
        <dbReference type="SAM" id="Phobius"/>
    </source>
</evidence>
<evidence type="ECO:0000256" key="5">
    <source>
        <dbReference type="ARBA" id="ARBA00023157"/>
    </source>
</evidence>
<keyword evidence="6" id="KW-0676">Redox-active center</keyword>
<dbReference type="InterPro" id="IPR012336">
    <property type="entry name" value="Thioredoxin-like_fold"/>
</dbReference>
<dbReference type="PROSITE" id="PS51352">
    <property type="entry name" value="THIOREDOXIN_2"/>
    <property type="match status" value="1"/>
</dbReference>
<keyword evidence="8" id="KW-0812">Transmembrane</keyword>
<dbReference type="InterPro" id="IPR013766">
    <property type="entry name" value="Thioredoxin_domain"/>
</dbReference>
<feature type="compositionally biased region" description="Polar residues" evidence="7">
    <location>
        <begin position="47"/>
        <end position="74"/>
    </location>
</feature>
<keyword evidence="8" id="KW-1133">Transmembrane helix</keyword>
<dbReference type="Proteomes" id="UP001218034">
    <property type="component" value="Chromosome"/>
</dbReference>
<evidence type="ECO:0000256" key="4">
    <source>
        <dbReference type="ARBA" id="ARBA00023002"/>
    </source>
</evidence>
<comment type="similarity">
    <text evidence="2">Belongs to the glutaredoxin family.</text>
</comment>
<dbReference type="PANTHER" id="PTHR13887">
    <property type="entry name" value="GLUTATHIONE S-TRANSFERASE KAPPA"/>
    <property type="match status" value="1"/>
</dbReference>
<feature type="region of interest" description="Disordered" evidence="7">
    <location>
        <begin position="43"/>
        <end position="74"/>
    </location>
</feature>
<dbReference type="Pfam" id="PF13462">
    <property type="entry name" value="Thioredoxin_4"/>
    <property type="match status" value="1"/>
</dbReference>
<keyword evidence="11" id="KW-1185">Reference proteome</keyword>
<comment type="similarity">
    <text evidence="1">Belongs to the thioredoxin family. DsbA subfamily.</text>
</comment>
<dbReference type="GO" id="GO:0016853">
    <property type="term" value="F:isomerase activity"/>
    <property type="evidence" value="ECO:0007669"/>
    <property type="project" value="UniProtKB-KW"/>
</dbReference>
<keyword evidence="10" id="KW-0413">Isomerase</keyword>